<dbReference type="KEGG" id="arac:E0W69_003130"/>
<keyword evidence="1" id="KW-1133">Transmembrane helix</keyword>
<dbReference type="Proteomes" id="UP000292424">
    <property type="component" value="Chromosome"/>
</dbReference>
<organism evidence="2 3">
    <name type="scientific">Rhizosphaericola mali</name>
    <dbReference type="NCBI Taxonomy" id="2545455"/>
    <lineage>
        <taxon>Bacteria</taxon>
        <taxon>Pseudomonadati</taxon>
        <taxon>Bacteroidota</taxon>
        <taxon>Chitinophagia</taxon>
        <taxon>Chitinophagales</taxon>
        <taxon>Chitinophagaceae</taxon>
        <taxon>Rhizosphaericola</taxon>
    </lineage>
</organism>
<dbReference type="OrthoDB" id="963379at2"/>
<proteinExistence type="predicted"/>
<reference evidence="2 3" key="1">
    <citation type="submission" date="2019-09" db="EMBL/GenBank/DDBJ databases">
        <title>Complete genome sequence of Arachidicoccus sp. B3-10 isolated from apple orchard soil.</title>
        <authorList>
            <person name="Kim H.S."/>
            <person name="Han K.-I."/>
            <person name="Suh M.K."/>
            <person name="Lee K.C."/>
            <person name="Eom M.K."/>
            <person name="Kim J.-S."/>
            <person name="Kang S.W."/>
            <person name="Sin Y."/>
            <person name="Lee J.-S."/>
        </authorList>
    </citation>
    <scope>NUCLEOTIDE SEQUENCE [LARGE SCALE GENOMIC DNA]</scope>
    <source>
        <strain evidence="2 3">B3-10</strain>
    </source>
</reference>
<feature type="transmembrane region" description="Helical" evidence="1">
    <location>
        <begin position="20"/>
        <end position="37"/>
    </location>
</feature>
<dbReference type="EMBL" id="CP044016">
    <property type="protein sequence ID" value="QES87697.1"/>
    <property type="molecule type" value="Genomic_DNA"/>
</dbReference>
<protein>
    <submittedName>
        <fullName evidence="2">DUF3098 domain-containing protein</fullName>
    </submittedName>
</protein>
<name>A0A5P2FXM8_9BACT</name>
<keyword evidence="3" id="KW-1185">Reference proteome</keyword>
<evidence type="ECO:0000313" key="3">
    <source>
        <dbReference type="Proteomes" id="UP000292424"/>
    </source>
</evidence>
<accession>A0A5P2FXM8</accession>
<keyword evidence="1" id="KW-0472">Membrane</keyword>
<dbReference type="RefSeq" id="WP_131331882.1">
    <property type="nucleotide sequence ID" value="NZ_CP044016.1"/>
</dbReference>
<dbReference type="Pfam" id="PF11297">
    <property type="entry name" value="DUF3098"/>
    <property type="match status" value="1"/>
</dbReference>
<evidence type="ECO:0000256" key="1">
    <source>
        <dbReference type="SAM" id="Phobius"/>
    </source>
</evidence>
<sequence>MAENKKKEMPVLFTKENFKWMLIGIVVIAIGMMLMAGGKSDDTNVFNFKEVYSTRRITVAPIVILLGLAIEIFAIFKKPKKQQAAN</sequence>
<dbReference type="AlphaFoldDB" id="A0A5P2FXM8"/>
<keyword evidence="1" id="KW-0812">Transmembrane</keyword>
<feature type="transmembrane region" description="Helical" evidence="1">
    <location>
        <begin position="57"/>
        <end position="76"/>
    </location>
</feature>
<gene>
    <name evidence="2" type="ORF">E0W69_003130</name>
</gene>
<evidence type="ECO:0000313" key="2">
    <source>
        <dbReference type="EMBL" id="QES87697.1"/>
    </source>
</evidence>
<dbReference type="InterPro" id="IPR021448">
    <property type="entry name" value="DUF3098"/>
</dbReference>